<gene>
    <name evidence="1" type="ORF">C5167_036926</name>
</gene>
<dbReference type="AlphaFoldDB" id="A0A4Y7I8M0"/>
<name>A0A4Y7I8M0_PAPSO</name>
<evidence type="ECO:0000313" key="1">
    <source>
        <dbReference type="EMBL" id="RZC43981.1"/>
    </source>
</evidence>
<dbReference type="Proteomes" id="UP000316621">
    <property type="component" value="Chromosome 1"/>
</dbReference>
<feature type="non-terminal residue" evidence="1">
    <location>
        <position position="1"/>
    </location>
</feature>
<accession>A0A4Y7I8M0</accession>
<dbReference type="Gramene" id="RZC43981">
    <property type="protein sequence ID" value="RZC43981"/>
    <property type="gene ID" value="C5167_036926"/>
</dbReference>
<sequence length="31" mass="3317">GFPLPSTTPGRMCRRFGFAANVAVCKARPAH</sequence>
<organism evidence="1 2">
    <name type="scientific">Papaver somniferum</name>
    <name type="common">Opium poppy</name>
    <dbReference type="NCBI Taxonomy" id="3469"/>
    <lineage>
        <taxon>Eukaryota</taxon>
        <taxon>Viridiplantae</taxon>
        <taxon>Streptophyta</taxon>
        <taxon>Embryophyta</taxon>
        <taxon>Tracheophyta</taxon>
        <taxon>Spermatophyta</taxon>
        <taxon>Magnoliopsida</taxon>
        <taxon>Ranunculales</taxon>
        <taxon>Papaveraceae</taxon>
        <taxon>Papaveroideae</taxon>
        <taxon>Papaver</taxon>
    </lineage>
</organism>
<reference evidence="1 2" key="1">
    <citation type="journal article" date="2018" name="Science">
        <title>The opium poppy genome and morphinan production.</title>
        <authorList>
            <person name="Guo L."/>
            <person name="Winzer T."/>
            <person name="Yang X."/>
            <person name="Li Y."/>
            <person name="Ning Z."/>
            <person name="He Z."/>
            <person name="Teodor R."/>
            <person name="Lu Y."/>
            <person name="Bowser T.A."/>
            <person name="Graham I.A."/>
            <person name="Ye K."/>
        </authorList>
    </citation>
    <scope>NUCLEOTIDE SEQUENCE [LARGE SCALE GENOMIC DNA]</scope>
    <source>
        <strain evidence="2">cv. HN1</strain>
        <tissue evidence="1">Leaves</tissue>
    </source>
</reference>
<keyword evidence="2" id="KW-1185">Reference proteome</keyword>
<dbReference type="EMBL" id="CM010715">
    <property type="protein sequence ID" value="RZC43981.1"/>
    <property type="molecule type" value="Genomic_DNA"/>
</dbReference>
<evidence type="ECO:0000313" key="2">
    <source>
        <dbReference type="Proteomes" id="UP000316621"/>
    </source>
</evidence>
<protein>
    <submittedName>
        <fullName evidence="1">Uncharacterized protein</fullName>
    </submittedName>
</protein>
<proteinExistence type="predicted"/>